<feature type="transmembrane region" description="Helical" evidence="2">
    <location>
        <begin position="220"/>
        <end position="240"/>
    </location>
</feature>
<feature type="transmembrane region" description="Helical" evidence="2">
    <location>
        <begin position="252"/>
        <end position="273"/>
    </location>
</feature>
<feature type="transmembrane region" description="Helical" evidence="2">
    <location>
        <begin position="58"/>
        <end position="76"/>
    </location>
</feature>
<dbReference type="AlphaFoldDB" id="A0A7S0AJG9"/>
<name>A0A7S0AJG9_9DINO</name>
<feature type="transmembrane region" description="Helical" evidence="2">
    <location>
        <begin position="126"/>
        <end position="144"/>
    </location>
</feature>
<feature type="transmembrane region" description="Helical" evidence="2">
    <location>
        <begin position="324"/>
        <end position="345"/>
    </location>
</feature>
<sequence length="519" mass="57112">MSILYLLNFRDPELREISWNVLSRSIVTFLGVLVGAAWNDVLLHYIVGSGAPASKTIAVQFCSMLGWYLLLQLVLAKVSGAIGTPPASVRDMVLDLKCWVTLLGITTGRSMKDLLGYIQQQVPRDFIHTAGMIPLAGLGLFFVFKVHEYGRMQVALADDGQVDVYELLWERYTTQTEDNATCMALAHVVVQVVRFQITGHLPPANGSVSASESDTGMRSAMLFLSSLAFVALIVVLDVAITREIRFVEWLKAISGNCVAFCLLYAILWCILDYSDARGAVGSMLLAVGVSFVSFLIMFILHFLERLDCTGPRADMEIHRMLQPLAILIGFAWKFAFDASIKAITSHEHVLPVPVMDLTIALLLALLVVPAWRLYILPVILKNEVSKTVKQITEDYGGHNGPHIFGRAQKRAQTHDGVTRPLLSTGPVEPSNGLTSEEVTPHLGLNPEEADTELKRLRQRCAELQRAVDDLRKEQVRAEEETPTKSGGVGRPMPSASAEDEDKARVGAMLLRLGLARAPP</sequence>
<reference evidence="3" key="1">
    <citation type="submission" date="2021-01" db="EMBL/GenBank/DDBJ databases">
        <authorList>
            <person name="Corre E."/>
            <person name="Pelletier E."/>
            <person name="Niang G."/>
            <person name="Scheremetjew M."/>
            <person name="Finn R."/>
            <person name="Kale V."/>
            <person name="Holt S."/>
            <person name="Cochrane G."/>
            <person name="Meng A."/>
            <person name="Brown T."/>
            <person name="Cohen L."/>
        </authorList>
    </citation>
    <scope>NUCLEOTIDE SEQUENCE</scope>
    <source>
        <strain evidence="3">Pbaha01</strain>
    </source>
</reference>
<feature type="region of interest" description="Disordered" evidence="1">
    <location>
        <begin position="419"/>
        <end position="443"/>
    </location>
</feature>
<dbReference type="EMBL" id="HBEG01028488">
    <property type="protein sequence ID" value="CAD8365336.1"/>
    <property type="molecule type" value="Transcribed_RNA"/>
</dbReference>
<organism evidence="3">
    <name type="scientific">Pyrodinium bahamense</name>
    <dbReference type="NCBI Taxonomy" id="73915"/>
    <lineage>
        <taxon>Eukaryota</taxon>
        <taxon>Sar</taxon>
        <taxon>Alveolata</taxon>
        <taxon>Dinophyceae</taxon>
        <taxon>Gonyaulacales</taxon>
        <taxon>Pyrocystaceae</taxon>
        <taxon>Pyrodinium</taxon>
    </lineage>
</organism>
<proteinExistence type="predicted"/>
<evidence type="ECO:0000313" key="3">
    <source>
        <dbReference type="EMBL" id="CAD8365336.1"/>
    </source>
</evidence>
<feature type="transmembrane region" description="Helical" evidence="2">
    <location>
        <begin position="279"/>
        <end position="303"/>
    </location>
</feature>
<feature type="region of interest" description="Disordered" evidence="1">
    <location>
        <begin position="471"/>
        <end position="503"/>
    </location>
</feature>
<feature type="compositionally biased region" description="Basic and acidic residues" evidence="1">
    <location>
        <begin position="471"/>
        <end position="482"/>
    </location>
</feature>
<feature type="transmembrane region" description="Helical" evidence="2">
    <location>
        <begin position="357"/>
        <end position="380"/>
    </location>
</feature>
<keyword evidence="2" id="KW-0812">Transmembrane</keyword>
<feature type="transmembrane region" description="Helical" evidence="2">
    <location>
        <begin position="21"/>
        <end position="38"/>
    </location>
</feature>
<protein>
    <submittedName>
        <fullName evidence="3">Uncharacterized protein</fullName>
    </submittedName>
</protein>
<accession>A0A7S0AJG9</accession>
<keyword evidence="2" id="KW-0472">Membrane</keyword>
<keyword evidence="2" id="KW-1133">Transmembrane helix</keyword>
<evidence type="ECO:0000256" key="2">
    <source>
        <dbReference type="SAM" id="Phobius"/>
    </source>
</evidence>
<gene>
    <name evidence="3" type="ORF">PBAH0796_LOCUS17332</name>
</gene>
<evidence type="ECO:0000256" key="1">
    <source>
        <dbReference type="SAM" id="MobiDB-lite"/>
    </source>
</evidence>